<dbReference type="Proteomes" id="UP000308901">
    <property type="component" value="Unassembled WGS sequence"/>
</dbReference>
<proteinExistence type="predicted"/>
<dbReference type="GO" id="GO:0006355">
    <property type="term" value="P:regulation of DNA-templated transcription"/>
    <property type="evidence" value="ECO:0007669"/>
    <property type="project" value="InterPro"/>
</dbReference>
<dbReference type="InterPro" id="IPR036388">
    <property type="entry name" value="WH-like_DNA-bd_sf"/>
</dbReference>
<dbReference type="GO" id="GO:0000976">
    <property type="term" value="F:transcription cis-regulatory region binding"/>
    <property type="evidence" value="ECO:0007669"/>
    <property type="project" value="TreeGrafter"/>
</dbReference>
<evidence type="ECO:0000313" key="11">
    <source>
        <dbReference type="Proteomes" id="UP000308901"/>
    </source>
</evidence>
<keyword evidence="5" id="KW-0804">Transcription</keyword>
<dbReference type="GO" id="GO:0000156">
    <property type="term" value="F:phosphorelay response regulator activity"/>
    <property type="evidence" value="ECO:0007669"/>
    <property type="project" value="TreeGrafter"/>
</dbReference>
<gene>
    <name evidence="10" type="ORF">FDK22_00450</name>
</gene>
<feature type="DNA-binding region" description="OmpR/PhoB-type" evidence="7">
    <location>
        <begin position="127"/>
        <end position="226"/>
    </location>
</feature>
<dbReference type="EMBL" id="VANU01000001">
    <property type="protein sequence ID" value="TLP40516.1"/>
    <property type="molecule type" value="Genomic_DNA"/>
</dbReference>
<dbReference type="Pfam" id="PF00486">
    <property type="entry name" value="Trans_reg_C"/>
    <property type="match status" value="1"/>
</dbReference>
<dbReference type="SUPFAM" id="SSF52172">
    <property type="entry name" value="CheY-like"/>
    <property type="match status" value="1"/>
</dbReference>
<dbReference type="GO" id="GO:0005829">
    <property type="term" value="C:cytosol"/>
    <property type="evidence" value="ECO:0007669"/>
    <property type="project" value="TreeGrafter"/>
</dbReference>
<evidence type="ECO:0000256" key="5">
    <source>
        <dbReference type="ARBA" id="ARBA00023163"/>
    </source>
</evidence>
<feature type="domain" description="OmpR/PhoB-type" evidence="9">
    <location>
        <begin position="127"/>
        <end position="226"/>
    </location>
</feature>
<dbReference type="InterPro" id="IPR016032">
    <property type="entry name" value="Sig_transdc_resp-reg_C-effctor"/>
</dbReference>
<evidence type="ECO:0000256" key="7">
    <source>
        <dbReference type="PROSITE-ProRule" id="PRU01091"/>
    </source>
</evidence>
<protein>
    <submittedName>
        <fullName evidence="10">Response regulator transcription factor</fullName>
    </submittedName>
</protein>
<dbReference type="AlphaFoldDB" id="A0A5R8Y367"/>
<dbReference type="PANTHER" id="PTHR48111:SF1">
    <property type="entry name" value="TWO-COMPONENT RESPONSE REGULATOR ORR33"/>
    <property type="match status" value="1"/>
</dbReference>
<dbReference type="GO" id="GO:0032993">
    <property type="term" value="C:protein-DNA complex"/>
    <property type="evidence" value="ECO:0007669"/>
    <property type="project" value="TreeGrafter"/>
</dbReference>
<evidence type="ECO:0000256" key="2">
    <source>
        <dbReference type="ARBA" id="ARBA00023012"/>
    </source>
</evidence>
<keyword evidence="2" id="KW-0902">Two-component regulatory system</keyword>
<feature type="modified residue" description="4-aspartylphosphate" evidence="6">
    <location>
        <position position="54"/>
    </location>
</feature>
<dbReference type="InterPro" id="IPR001789">
    <property type="entry name" value="Sig_transdc_resp-reg_receiver"/>
</dbReference>
<keyword evidence="4 7" id="KW-0238">DNA-binding</keyword>
<dbReference type="SMART" id="SM00862">
    <property type="entry name" value="Trans_reg_C"/>
    <property type="match status" value="1"/>
</dbReference>
<comment type="caution">
    <text evidence="10">The sequence shown here is derived from an EMBL/GenBank/DDBJ whole genome shotgun (WGS) entry which is preliminary data.</text>
</comment>
<dbReference type="Gene3D" id="3.40.50.2300">
    <property type="match status" value="1"/>
</dbReference>
<dbReference type="PANTHER" id="PTHR48111">
    <property type="entry name" value="REGULATOR OF RPOS"/>
    <property type="match status" value="1"/>
</dbReference>
<evidence type="ECO:0000256" key="4">
    <source>
        <dbReference type="ARBA" id="ARBA00023125"/>
    </source>
</evidence>
<dbReference type="InterPro" id="IPR039420">
    <property type="entry name" value="WalR-like"/>
</dbReference>
<dbReference type="CDD" id="cd00383">
    <property type="entry name" value="trans_reg_C"/>
    <property type="match status" value="1"/>
</dbReference>
<dbReference type="InterPro" id="IPR001867">
    <property type="entry name" value="OmpR/PhoB-type_DNA-bd"/>
</dbReference>
<dbReference type="RefSeq" id="WP_138150806.1">
    <property type="nucleotide sequence ID" value="NZ_VANU01000001.1"/>
</dbReference>
<keyword evidence="11" id="KW-1185">Reference proteome</keyword>
<dbReference type="SUPFAM" id="SSF46894">
    <property type="entry name" value="C-terminal effector domain of the bipartite response regulators"/>
    <property type="match status" value="1"/>
</dbReference>
<dbReference type="Gene3D" id="1.10.10.10">
    <property type="entry name" value="Winged helix-like DNA-binding domain superfamily/Winged helix DNA-binding domain"/>
    <property type="match status" value="1"/>
</dbReference>
<feature type="domain" description="Response regulatory" evidence="8">
    <location>
        <begin position="3"/>
        <end position="119"/>
    </location>
</feature>
<evidence type="ECO:0000256" key="1">
    <source>
        <dbReference type="ARBA" id="ARBA00022553"/>
    </source>
</evidence>
<dbReference type="Pfam" id="PF00072">
    <property type="entry name" value="Response_reg"/>
    <property type="match status" value="1"/>
</dbReference>
<evidence type="ECO:0000256" key="3">
    <source>
        <dbReference type="ARBA" id="ARBA00023015"/>
    </source>
</evidence>
<dbReference type="OrthoDB" id="8912111at2"/>
<dbReference type="CDD" id="cd17534">
    <property type="entry name" value="REC_DC-like"/>
    <property type="match status" value="1"/>
</dbReference>
<dbReference type="InterPro" id="IPR011006">
    <property type="entry name" value="CheY-like_superfamily"/>
</dbReference>
<keyword evidence="3" id="KW-0805">Transcription regulation</keyword>
<name>A0A5R8Y367_9BACT</name>
<accession>A0A5R8Y367</accession>
<reference evidence="10 11" key="1">
    <citation type="submission" date="2019-05" db="EMBL/GenBank/DDBJ databases">
        <title>Arcobacter sp. nov., isolated from sea sediment.</title>
        <authorList>
            <person name="Kim W."/>
        </authorList>
    </citation>
    <scope>NUCLEOTIDE SEQUENCE [LARGE SCALE GENOMIC DNA]</scope>
    <source>
        <strain evidence="10 11">CAU 1517</strain>
    </source>
</reference>
<keyword evidence="1 6" id="KW-0597">Phosphoprotein</keyword>
<evidence type="ECO:0000259" key="8">
    <source>
        <dbReference type="PROSITE" id="PS50110"/>
    </source>
</evidence>
<dbReference type="SMART" id="SM00448">
    <property type="entry name" value="REC"/>
    <property type="match status" value="1"/>
</dbReference>
<organism evidence="10 11">
    <name type="scientific">Arcobacter arenosus</name>
    <dbReference type="NCBI Taxonomy" id="2576037"/>
    <lineage>
        <taxon>Bacteria</taxon>
        <taxon>Pseudomonadati</taxon>
        <taxon>Campylobacterota</taxon>
        <taxon>Epsilonproteobacteria</taxon>
        <taxon>Campylobacterales</taxon>
        <taxon>Arcobacteraceae</taxon>
        <taxon>Arcobacter</taxon>
    </lineage>
</organism>
<dbReference type="PROSITE" id="PS51755">
    <property type="entry name" value="OMPR_PHOB"/>
    <property type="match status" value="1"/>
</dbReference>
<evidence type="ECO:0000313" key="10">
    <source>
        <dbReference type="EMBL" id="TLP40516.1"/>
    </source>
</evidence>
<dbReference type="PROSITE" id="PS50110">
    <property type="entry name" value="RESPONSE_REGULATORY"/>
    <property type="match status" value="1"/>
</dbReference>
<sequence>MIPVMIVEDELIVAMELENFINSKSEYKLVARVNNIDDALYCALEYKPQVILMDINIKGKKDGITSASLIGEKINTTFIYLTAYCDENTVNRALKTSPVSYLLKPFNREELYVALKLASNTYHNLYENCSKVGDILLDKEFSFDSVNKQLILNGEFIHLTKREKELLNLLIKSKNSVVSIYDMENEIWPDKLPNENTRRTLVCRLRIKLNNKFIETIPAIGYRINI</sequence>
<evidence type="ECO:0000256" key="6">
    <source>
        <dbReference type="PROSITE-ProRule" id="PRU00169"/>
    </source>
</evidence>
<evidence type="ECO:0000259" key="9">
    <source>
        <dbReference type="PROSITE" id="PS51755"/>
    </source>
</evidence>